<organism evidence="1">
    <name type="scientific">Oryza barthii</name>
    <dbReference type="NCBI Taxonomy" id="65489"/>
    <lineage>
        <taxon>Eukaryota</taxon>
        <taxon>Viridiplantae</taxon>
        <taxon>Streptophyta</taxon>
        <taxon>Embryophyta</taxon>
        <taxon>Tracheophyta</taxon>
        <taxon>Spermatophyta</taxon>
        <taxon>Magnoliopsida</taxon>
        <taxon>Liliopsida</taxon>
        <taxon>Poales</taxon>
        <taxon>Poaceae</taxon>
        <taxon>BOP clade</taxon>
        <taxon>Oryzoideae</taxon>
        <taxon>Oryzeae</taxon>
        <taxon>Oryzinae</taxon>
        <taxon>Oryza</taxon>
    </lineage>
</organism>
<protein>
    <submittedName>
        <fullName evidence="1">Uncharacterized protein</fullName>
    </submittedName>
</protein>
<dbReference type="Gramene" id="OBART11G16180.1">
    <property type="protein sequence ID" value="OBART11G16180.1"/>
    <property type="gene ID" value="OBART11G16180"/>
</dbReference>
<dbReference type="PANTHER" id="PTHR31170:SF18">
    <property type="entry name" value="(WILD MALAYSIAN BANANA) HYPOTHETICAL PROTEIN"/>
    <property type="match status" value="1"/>
</dbReference>
<reference evidence="1" key="2">
    <citation type="submission" date="2015-03" db="UniProtKB">
        <authorList>
            <consortium name="EnsemblPlants"/>
        </authorList>
    </citation>
    <scope>IDENTIFICATION</scope>
</reference>
<evidence type="ECO:0000313" key="1">
    <source>
        <dbReference type="EnsemblPlants" id="OBART11G16180.1"/>
    </source>
</evidence>
<evidence type="ECO:0000313" key="2">
    <source>
        <dbReference type="Proteomes" id="UP000026960"/>
    </source>
</evidence>
<dbReference type="Proteomes" id="UP000026960">
    <property type="component" value="Chromosome 11"/>
</dbReference>
<dbReference type="InterPro" id="IPR004158">
    <property type="entry name" value="DUF247_pln"/>
</dbReference>
<name>A0A0D3HMR3_9ORYZ</name>
<dbReference type="PANTHER" id="PTHR31170">
    <property type="entry name" value="BNAC04G53230D PROTEIN"/>
    <property type="match status" value="1"/>
</dbReference>
<dbReference type="AlphaFoldDB" id="A0A0D3HMR3"/>
<dbReference type="PaxDb" id="65489-OBART11G16180.1"/>
<reference evidence="1" key="1">
    <citation type="journal article" date="2009" name="Rice">
        <title>De Novo Next Generation Sequencing of Plant Genomes.</title>
        <authorList>
            <person name="Rounsley S."/>
            <person name="Marri P.R."/>
            <person name="Yu Y."/>
            <person name="He R."/>
            <person name="Sisneros N."/>
            <person name="Goicoechea J.L."/>
            <person name="Lee S.J."/>
            <person name="Angelova A."/>
            <person name="Kudrna D."/>
            <person name="Luo M."/>
            <person name="Affourtit J."/>
            <person name="Desany B."/>
            <person name="Knight J."/>
            <person name="Niazi F."/>
            <person name="Egholm M."/>
            <person name="Wing R.A."/>
        </authorList>
    </citation>
    <scope>NUCLEOTIDE SEQUENCE [LARGE SCALE GENOMIC DNA]</scope>
    <source>
        <strain evidence="1">cv. IRGC 105608</strain>
    </source>
</reference>
<dbReference type="STRING" id="65489.A0A0D3HMR3"/>
<keyword evidence="2" id="KW-1185">Reference proteome</keyword>
<proteinExistence type="predicted"/>
<dbReference type="HOGENOM" id="CLU_1743299_0_0_1"/>
<sequence length="150" mass="16768">MARGSKPGHSIYRVPQYIKNMTNPKAYRPQVVSLGPFHHGDSALVPMEKHKCRAVANLVKQSGKPLQEFIAAVEEIKVQLQDACIRKSRRHMVPRYTLRGDVAQGYGCFLLEMGRVIQQMGESRTMNPMTLSSATTAAYTCCPLSDPTWC</sequence>
<dbReference type="Pfam" id="PF03140">
    <property type="entry name" value="DUF247"/>
    <property type="match status" value="1"/>
</dbReference>
<accession>A0A0D3HMR3</accession>
<dbReference type="EnsemblPlants" id="OBART11G16180.1">
    <property type="protein sequence ID" value="OBART11G16180.1"/>
    <property type="gene ID" value="OBART11G16180"/>
</dbReference>